<proteinExistence type="predicted"/>
<evidence type="ECO:0000313" key="2">
    <source>
        <dbReference type="Proteomes" id="UP001497623"/>
    </source>
</evidence>
<comment type="caution">
    <text evidence="1">The sequence shown here is derived from an EMBL/GenBank/DDBJ whole genome shotgun (WGS) entry which is preliminary data.</text>
</comment>
<organism evidence="1 2">
    <name type="scientific">Meganyctiphanes norvegica</name>
    <name type="common">Northern krill</name>
    <name type="synonym">Thysanopoda norvegica</name>
    <dbReference type="NCBI Taxonomy" id="48144"/>
    <lineage>
        <taxon>Eukaryota</taxon>
        <taxon>Metazoa</taxon>
        <taxon>Ecdysozoa</taxon>
        <taxon>Arthropoda</taxon>
        <taxon>Crustacea</taxon>
        <taxon>Multicrustacea</taxon>
        <taxon>Malacostraca</taxon>
        <taxon>Eumalacostraca</taxon>
        <taxon>Eucarida</taxon>
        <taxon>Euphausiacea</taxon>
        <taxon>Euphausiidae</taxon>
        <taxon>Meganyctiphanes</taxon>
    </lineage>
</organism>
<dbReference type="AlphaFoldDB" id="A0AAV2QLB3"/>
<keyword evidence="2" id="KW-1185">Reference proteome</keyword>
<protein>
    <submittedName>
        <fullName evidence="1">Uncharacterized protein</fullName>
    </submittedName>
</protein>
<gene>
    <name evidence="1" type="ORF">MNOR_LOCUS13083</name>
</gene>
<name>A0AAV2QLB3_MEGNR</name>
<accession>A0AAV2QLB3</accession>
<dbReference type="Proteomes" id="UP001497623">
    <property type="component" value="Unassembled WGS sequence"/>
</dbReference>
<dbReference type="EMBL" id="CAXKWB010007369">
    <property type="protein sequence ID" value="CAL4086786.1"/>
    <property type="molecule type" value="Genomic_DNA"/>
</dbReference>
<reference evidence="1 2" key="1">
    <citation type="submission" date="2024-05" db="EMBL/GenBank/DDBJ databases">
        <authorList>
            <person name="Wallberg A."/>
        </authorList>
    </citation>
    <scope>NUCLEOTIDE SEQUENCE [LARGE SCALE GENOMIC DNA]</scope>
</reference>
<sequence length="113" mass="13558">MNKYSVLQKVIFYDRYSLSVDFVSKKRIFIYLWVNKTCSHVAQKWVVNTSNAHLSRTIPLLNPMKPCAYKRMKYNTDNYSWYVIYIVSRNFLVYMDICLGHRPSTNLCRLERS</sequence>
<evidence type="ECO:0000313" key="1">
    <source>
        <dbReference type="EMBL" id="CAL4086786.1"/>
    </source>
</evidence>